<gene>
    <name evidence="1" type="ORF">METZ01_LOCUS203669</name>
</gene>
<reference evidence="1" key="1">
    <citation type="submission" date="2018-05" db="EMBL/GenBank/DDBJ databases">
        <authorList>
            <person name="Lanie J.A."/>
            <person name="Ng W.-L."/>
            <person name="Kazmierczak K.M."/>
            <person name="Andrzejewski T.M."/>
            <person name="Davidsen T.M."/>
            <person name="Wayne K.J."/>
            <person name="Tettelin H."/>
            <person name="Glass J.I."/>
            <person name="Rusch D."/>
            <person name="Podicherti R."/>
            <person name="Tsui H.-C.T."/>
            <person name="Winkler M.E."/>
        </authorList>
    </citation>
    <scope>NUCLEOTIDE SEQUENCE</scope>
</reference>
<evidence type="ECO:0000313" key="1">
    <source>
        <dbReference type="EMBL" id="SVB50815.1"/>
    </source>
</evidence>
<name>A0A382EK18_9ZZZZ</name>
<accession>A0A382EK18</accession>
<dbReference type="AlphaFoldDB" id="A0A382EK18"/>
<proteinExistence type="predicted"/>
<organism evidence="1">
    <name type="scientific">marine metagenome</name>
    <dbReference type="NCBI Taxonomy" id="408172"/>
    <lineage>
        <taxon>unclassified sequences</taxon>
        <taxon>metagenomes</taxon>
        <taxon>ecological metagenomes</taxon>
    </lineage>
</organism>
<protein>
    <submittedName>
        <fullName evidence="1">Uncharacterized protein</fullName>
    </submittedName>
</protein>
<sequence length="62" mass="7443">MLYIISMKKTSFISFRTTKENEDFLKDIAEFDERSLSSTISKMIGYFRSQWDHKQTARELNK</sequence>
<dbReference type="EMBL" id="UINC01044835">
    <property type="protein sequence ID" value="SVB50815.1"/>
    <property type="molecule type" value="Genomic_DNA"/>
</dbReference>